<reference evidence="1" key="1">
    <citation type="submission" date="2020-02" db="EMBL/GenBank/DDBJ databases">
        <authorList>
            <person name="Meier V. D."/>
        </authorList>
    </citation>
    <scope>NUCLEOTIDE SEQUENCE</scope>
    <source>
        <strain evidence="1">AVDCRST_MAG26</strain>
    </source>
</reference>
<dbReference type="EMBL" id="CADCTK010001059">
    <property type="protein sequence ID" value="CAA9296081.1"/>
    <property type="molecule type" value="Genomic_DNA"/>
</dbReference>
<gene>
    <name evidence="1" type="ORF">AVDCRST_MAG26-4453</name>
</gene>
<sequence>MLLQRANLPSRQGEQGGGPLSFELEGAYIEDETLPAFQLELRIPGTDRVRKVTAVGVLEGSFTLPLI</sequence>
<accession>A0A6J4K6Q4</accession>
<evidence type="ECO:0000313" key="1">
    <source>
        <dbReference type="EMBL" id="CAA9296081.1"/>
    </source>
</evidence>
<protein>
    <submittedName>
        <fullName evidence="1">Uncharacterized protein</fullName>
    </submittedName>
</protein>
<dbReference type="AlphaFoldDB" id="A0A6J4K6Q4"/>
<organism evidence="1">
    <name type="scientific">uncultured Chloroflexia bacterium</name>
    <dbReference type="NCBI Taxonomy" id="1672391"/>
    <lineage>
        <taxon>Bacteria</taxon>
        <taxon>Bacillati</taxon>
        <taxon>Chloroflexota</taxon>
        <taxon>Chloroflexia</taxon>
        <taxon>environmental samples</taxon>
    </lineage>
</organism>
<name>A0A6J4K6Q4_9CHLR</name>
<feature type="non-terminal residue" evidence="1">
    <location>
        <position position="67"/>
    </location>
</feature>
<proteinExistence type="predicted"/>